<keyword evidence="3" id="KW-1185">Reference proteome</keyword>
<sequence length="103" mass="11668">MMAPEAATVTETPALTPTNRVPTPWPERTTSTVPRTPIQSIEAEKDRYFFAKNKIEENLFLSLPKIHSKPNLQGLESSKLLVKRVRSLGIRGLTFRRACFTEL</sequence>
<evidence type="ECO:0000313" key="2">
    <source>
        <dbReference type="EMBL" id="CAI9718307.1"/>
    </source>
</evidence>
<feature type="compositionally biased region" description="Low complexity" evidence="1">
    <location>
        <begin position="1"/>
        <end position="18"/>
    </location>
</feature>
<dbReference type="EMBL" id="OX597815">
    <property type="protein sequence ID" value="CAI9718307.1"/>
    <property type="molecule type" value="Genomic_DNA"/>
</dbReference>
<proteinExistence type="predicted"/>
<evidence type="ECO:0000256" key="1">
    <source>
        <dbReference type="SAM" id="MobiDB-lite"/>
    </source>
</evidence>
<name>A0AA36APC9_OCTVU</name>
<evidence type="ECO:0000313" key="3">
    <source>
        <dbReference type="Proteomes" id="UP001162480"/>
    </source>
</evidence>
<gene>
    <name evidence="2" type="ORF">OCTVUL_1B013670</name>
</gene>
<protein>
    <submittedName>
        <fullName evidence="2">Uncharacterized protein</fullName>
    </submittedName>
</protein>
<dbReference type="AlphaFoldDB" id="A0AA36APC9"/>
<reference evidence="2" key="1">
    <citation type="submission" date="2023-08" db="EMBL/GenBank/DDBJ databases">
        <authorList>
            <person name="Alioto T."/>
            <person name="Alioto T."/>
            <person name="Gomez Garrido J."/>
        </authorList>
    </citation>
    <scope>NUCLEOTIDE SEQUENCE</scope>
</reference>
<feature type="region of interest" description="Disordered" evidence="1">
    <location>
        <begin position="1"/>
        <end position="36"/>
    </location>
</feature>
<organism evidence="2 3">
    <name type="scientific">Octopus vulgaris</name>
    <name type="common">Common octopus</name>
    <dbReference type="NCBI Taxonomy" id="6645"/>
    <lineage>
        <taxon>Eukaryota</taxon>
        <taxon>Metazoa</taxon>
        <taxon>Spiralia</taxon>
        <taxon>Lophotrochozoa</taxon>
        <taxon>Mollusca</taxon>
        <taxon>Cephalopoda</taxon>
        <taxon>Coleoidea</taxon>
        <taxon>Octopodiformes</taxon>
        <taxon>Octopoda</taxon>
        <taxon>Incirrata</taxon>
        <taxon>Octopodidae</taxon>
        <taxon>Octopus</taxon>
    </lineage>
</organism>
<accession>A0AA36APC9</accession>
<dbReference type="Proteomes" id="UP001162480">
    <property type="component" value="Chromosome 2"/>
</dbReference>